<name>A0A699TNK6_TANCI</name>
<sequence>FEAPYPLLPLLVLADSHPLVELVVLYRAYHSWVLRWTVLIDSSLVGLTVLTEIIALKTILVVILLSRMIKNPGGRV</sequence>
<organism evidence="2">
    <name type="scientific">Tanacetum cinerariifolium</name>
    <name type="common">Dalmatian daisy</name>
    <name type="synonym">Chrysanthemum cinerariifolium</name>
    <dbReference type="NCBI Taxonomy" id="118510"/>
    <lineage>
        <taxon>Eukaryota</taxon>
        <taxon>Viridiplantae</taxon>
        <taxon>Streptophyta</taxon>
        <taxon>Embryophyta</taxon>
        <taxon>Tracheophyta</taxon>
        <taxon>Spermatophyta</taxon>
        <taxon>Magnoliopsida</taxon>
        <taxon>eudicotyledons</taxon>
        <taxon>Gunneridae</taxon>
        <taxon>Pentapetalae</taxon>
        <taxon>asterids</taxon>
        <taxon>campanulids</taxon>
        <taxon>Asterales</taxon>
        <taxon>Asteraceae</taxon>
        <taxon>Asteroideae</taxon>
        <taxon>Anthemideae</taxon>
        <taxon>Anthemidinae</taxon>
        <taxon>Tanacetum</taxon>
    </lineage>
</organism>
<keyword evidence="1" id="KW-1133">Transmembrane helix</keyword>
<protein>
    <submittedName>
        <fullName evidence="2">Uncharacterized protein</fullName>
    </submittedName>
</protein>
<feature type="transmembrane region" description="Helical" evidence="1">
    <location>
        <begin position="44"/>
        <end position="65"/>
    </location>
</feature>
<feature type="non-terminal residue" evidence="2">
    <location>
        <position position="1"/>
    </location>
</feature>
<keyword evidence="1" id="KW-0472">Membrane</keyword>
<evidence type="ECO:0000256" key="1">
    <source>
        <dbReference type="SAM" id="Phobius"/>
    </source>
</evidence>
<proteinExistence type="predicted"/>
<comment type="caution">
    <text evidence="2">The sequence shown here is derived from an EMBL/GenBank/DDBJ whole genome shotgun (WGS) entry which is preliminary data.</text>
</comment>
<dbReference type="AlphaFoldDB" id="A0A699TNK6"/>
<dbReference type="EMBL" id="BKCJ011256493">
    <property type="protein sequence ID" value="GFD11031.1"/>
    <property type="molecule type" value="Genomic_DNA"/>
</dbReference>
<gene>
    <name evidence="2" type="ORF">Tci_883000</name>
</gene>
<reference evidence="2" key="1">
    <citation type="journal article" date="2019" name="Sci. Rep.">
        <title>Draft genome of Tanacetum cinerariifolium, the natural source of mosquito coil.</title>
        <authorList>
            <person name="Yamashiro T."/>
            <person name="Shiraishi A."/>
            <person name="Satake H."/>
            <person name="Nakayama K."/>
        </authorList>
    </citation>
    <scope>NUCLEOTIDE SEQUENCE</scope>
</reference>
<keyword evidence="1" id="KW-0812">Transmembrane</keyword>
<evidence type="ECO:0000313" key="2">
    <source>
        <dbReference type="EMBL" id="GFD11031.1"/>
    </source>
</evidence>
<accession>A0A699TNK6</accession>